<dbReference type="OrthoDB" id="10558770at2759"/>
<dbReference type="AlphaFoldDB" id="A0A074WV05"/>
<keyword evidence="2" id="KW-1185">Reference proteome</keyword>
<gene>
    <name evidence="1" type="ORF">M436DRAFT_70884</name>
</gene>
<dbReference type="Proteomes" id="UP000027730">
    <property type="component" value="Unassembled WGS sequence"/>
</dbReference>
<evidence type="ECO:0000313" key="2">
    <source>
        <dbReference type="Proteomes" id="UP000027730"/>
    </source>
</evidence>
<reference evidence="1 2" key="1">
    <citation type="journal article" date="2014" name="BMC Genomics">
        <title>Genome sequencing of four Aureobasidium pullulans varieties: biotechnological potential, stress tolerance, and description of new species.</title>
        <authorList>
            <person name="Gostin Ar C."/>
            <person name="Ohm R.A."/>
            <person name="Kogej T."/>
            <person name="Sonjak S."/>
            <person name="Turk M."/>
            <person name="Zajc J."/>
            <person name="Zalar P."/>
            <person name="Grube M."/>
            <person name="Sun H."/>
            <person name="Han J."/>
            <person name="Sharma A."/>
            <person name="Chiniquy J."/>
            <person name="Ngan C.Y."/>
            <person name="Lipzen A."/>
            <person name="Barry K."/>
            <person name="Grigoriev I.V."/>
            <person name="Gunde-Cimerman N."/>
        </authorList>
    </citation>
    <scope>NUCLEOTIDE SEQUENCE [LARGE SCALE GENOMIC DNA]</scope>
    <source>
        <strain evidence="1 2">CBS 147.97</strain>
    </source>
</reference>
<protein>
    <submittedName>
        <fullName evidence="1">Uncharacterized protein</fullName>
    </submittedName>
</protein>
<evidence type="ECO:0000313" key="1">
    <source>
        <dbReference type="EMBL" id="KEQ75384.1"/>
    </source>
</evidence>
<dbReference type="RefSeq" id="XP_013429756.1">
    <property type="nucleotide sequence ID" value="XM_013574302.1"/>
</dbReference>
<organism evidence="1 2">
    <name type="scientific">Aureobasidium namibiae CBS 147.97</name>
    <dbReference type="NCBI Taxonomy" id="1043004"/>
    <lineage>
        <taxon>Eukaryota</taxon>
        <taxon>Fungi</taxon>
        <taxon>Dikarya</taxon>
        <taxon>Ascomycota</taxon>
        <taxon>Pezizomycotina</taxon>
        <taxon>Dothideomycetes</taxon>
        <taxon>Dothideomycetidae</taxon>
        <taxon>Dothideales</taxon>
        <taxon>Saccotheciaceae</taxon>
        <taxon>Aureobasidium</taxon>
    </lineage>
</organism>
<dbReference type="HOGENOM" id="CLU_1495886_0_0_1"/>
<dbReference type="EMBL" id="KL584705">
    <property type="protein sequence ID" value="KEQ75384.1"/>
    <property type="molecule type" value="Genomic_DNA"/>
</dbReference>
<proteinExistence type="predicted"/>
<dbReference type="GeneID" id="25414841"/>
<name>A0A074WV05_9PEZI</name>
<sequence length="180" mass="19896">MSERRCSRVVPIGSNYSPGDDEGKSCFKYQSTESEVVVWIREKSGESTLYVLLSSQARKGRPDLLSNAGGNCSEAAIDLSHLYFLSPQFSLSFRRDGRAAGAFENTGPAKPLRLKVRLVQLKQTIHVANQASKKLRDRRAQRVEIKIGTPRQSGLFAVQSSSRSPDLLAGVCGNEMKRHI</sequence>
<accession>A0A074WV05</accession>